<protein>
    <submittedName>
        <fullName evidence="1">Uncharacterized protein</fullName>
    </submittedName>
</protein>
<evidence type="ECO:0000313" key="1">
    <source>
        <dbReference type="EMBL" id="GAI94678.1"/>
    </source>
</evidence>
<sequence>MTNQQIEKIRDCLAVILEQVKMLFYYGILLEQRKPRLEKIEGRVLRIRDILKEEKKRLEEKPAKSKLKIRDSLVAPDNRKRIVMTNQQIEKIRHCLVAILRQVEFMSCQGKLSEQRKERLEEVKRQVLEIKDILGG</sequence>
<gene>
    <name evidence="1" type="ORF">S12H4_31031</name>
</gene>
<dbReference type="AlphaFoldDB" id="X1SP13"/>
<dbReference type="EMBL" id="BARW01018074">
    <property type="protein sequence ID" value="GAI94678.1"/>
    <property type="molecule type" value="Genomic_DNA"/>
</dbReference>
<proteinExistence type="predicted"/>
<organism evidence="1">
    <name type="scientific">marine sediment metagenome</name>
    <dbReference type="NCBI Taxonomy" id="412755"/>
    <lineage>
        <taxon>unclassified sequences</taxon>
        <taxon>metagenomes</taxon>
        <taxon>ecological metagenomes</taxon>
    </lineage>
</organism>
<comment type="caution">
    <text evidence="1">The sequence shown here is derived from an EMBL/GenBank/DDBJ whole genome shotgun (WGS) entry which is preliminary data.</text>
</comment>
<name>X1SP13_9ZZZZ</name>
<accession>X1SP13</accession>
<reference evidence="1" key="1">
    <citation type="journal article" date="2014" name="Front. Microbiol.">
        <title>High frequency of phylogenetically diverse reductive dehalogenase-homologous genes in deep subseafloor sedimentary metagenomes.</title>
        <authorList>
            <person name="Kawai M."/>
            <person name="Futagami T."/>
            <person name="Toyoda A."/>
            <person name="Takaki Y."/>
            <person name="Nishi S."/>
            <person name="Hori S."/>
            <person name="Arai W."/>
            <person name="Tsubouchi T."/>
            <person name="Morono Y."/>
            <person name="Uchiyama I."/>
            <person name="Ito T."/>
            <person name="Fujiyama A."/>
            <person name="Inagaki F."/>
            <person name="Takami H."/>
        </authorList>
    </citation>
    <scope>NUCLEOTIDE SEQUENCE</scope>
    <source>
        <strain evidence="1">Expedition CK06-06</strain>
    </source>
</reference>